<keyword evidence="3" id="KW-1185">Reference proteome</keyword>
<gene>
    <name evidence="2" type="ORF">BST96_12935</name>
</gene>
<keyword evidence="1" id="KW-0812">Transmembrane</keyword>
<keyword evidence="1" id="KW-0472">Membrane</keyword>
<dbReference type="Proteomes" id="UP000193450">
    <property type="component" value="Chromosome"/>
</dbReference>
<dbReference type="AlphaFoldDB" id="A0A1X9NA56"/>
<sequence>MKAYFYSFTLIVSLSLVGLSLTNYLINPYGFFHSPLDTAIAKHKPYAKQYLRITVPYKLAFNEFSALFIGSSRVGRGLNCSFVAASEDCFNAAIPSTSSYDLYRIAQQKLESGKLDALYYGLDFYSYPYQKLSMQPFDDSRLVTNQEGGLNAGFWQQFITDYFSALVSLEVTEHSVKTLGAQGKVAVNFSAGGCPLFLGREGGALTLSD</sequence>
<organism evidence="2 3">
    <name type="scientific">Oceanicoccus sagamiensis</name>
    <dbReference type="NCBI Taxonomy" id="716816"/>
    <lineage>
        <taxon>Bacteria</taxon>
        <taxon>Pseudomonadati</taxon>
        <taxon>Pseudomonadota</taxon>
        <taxon>Gammaproteobacteria</taxon>
        <taxon>Cellvibrionales</taxon>
        <taxon>Spongiibacteraceae</taxon>
        <taxon>Oceanicoccus</taxon>
    </lineage>
</organism>
<evidence type="ECO:0000313" key="3">
    <source>
        <dbReference type="Proteomes" id="UP000193450"/>
    </source>
</evidence>
<dbReference type="OrthoDB" id="7324894at2"/>
<evidence type="ECO:0000313" key="2">
    <source>
        <dbReference type="EMBL" id="ARN74938.1"/>
    </source>
</evidence>
<dbReference type="STRING" id="716816.BST96_12935"/>
<keyword evidence="1" id="KW-1133">Transmembrane helix</keyword>
<protein>
    <submittedName>
        <fullName evidence="2">Uncharacterized protein</fullName>
    </submittedName>
</protein>
<evidence type="ECO:0000256" key="1">
    <source>
        <dbReference type="SAM" id="Phobius"/>
    </source>
</evidence>
<dbReference type="RefSeq" id="WP_085759105.1">
    <property type="nucleotide sequence ID" value="NZ_CP019343.1"/>
</dbReference>
<dbReference type="KEGG" id="osg:BST96_12935"/>
<name>A0A1X9NA56_9GAMM</name>
<feature type="transmembrane region" description="Helical" evidence="1">
    <location>
        <begin position="6"/>
        <end position="26"/>
    </location>
</feature>
<accession>A0A1X9NA56</accession>
<dbReference type="EMBL" id="CP019343">
    <property type="protein sequence ID" value="ARN74938.1"/>
    <property type="molecule type" value="Genomic_DNA"/>
</dbReference>
<proteinExistence type="predicted"/>
<reference evidence="2 3" key="1">
    <citation type="submission" date="2016-11" db="EMBL/GenBank/DDBJ databases">
        <title>Trade-off between light-utilization and light-protection in marine flavobacteria.</title>
        <authorList>
            <person name="Kumagai Y."/>
        </authorList>
    </citation>
    <scope>NUCLEOTIDE SEQUENCE [LARGE SCALE GENOMIC DNA]</scope>
    <source>
        <strain evidence="2 3">NBRC 107125</strain>
    </source>
</reference>